<name>A0AAN7VB91_9COLE</name>
<dbReference type="GO" id="GO:0005615">
    <property type="term" value="C:extracellular space"/>
    <property type="evidence" value="ECO:0007669"/>
    <property type="project" value="TreeGrafter"/>
</dbReference>
<dbReference type="GO" id="GO:0017171">
    <property type="term" value="F:serine hydrolase activity"/>
    <property type="evidence" value="ECO:0007669"/>
    <property type="project" value="TreeGrafter"/>
</dbReference>
<dbReference type="InterPro" id="IPR029058">
    <property type="entry name" value="AB_hydrolase_fold"/>
</dbReference>
<proteinExistence type="inferred from homology"/>
<evidence type="ECO:0000256" key="4">
    <source>
        <dbReference type="RuleBase" id="RU004262"/>
    </source>
</evidence>
<organism evidence="6 7">
    <name type="scientific">Pyrocoelia pectoralis</name>
    <dbReference type="NCBI Taxonomy" id="417401"/>
    <lineage>
        <taxon>Eukaryota</taxon>
        <taxon>Metazoa</taxon>
        <taxon>Ecdysozoa</taxon>
        <taxon>Arthropoda</taxon>
        <taxon>Hexapoda</taxon>
        <taxon>Insecta</taxon>
        <taxon>Pterygota</taxon>
        <taxon>Neoptera</taxon>
        <taxon>Endopterygota</taxon>
        <taxon>Coleoptera</taxon>
        <taxon>Polyphaga</taxon>
        <taxon>Elateriformia</taxon>
        <taxon>Elateroidea</taxon>
        <taxon>Lampyridae</taxon>
        <taxon>Lampyrinae</taxon>
        <taxon>Pyrocoelia</taxon>
    </lineage>
</organism>
<evidence type="ECO:0000313" key="7">
    <source>
        <dbReference type="Proteomes" id="UP001329430"/>
    </source>
</evidence>
<feature type="domain" description="Lipase" evidence="5">
    <location>
        <begin position="73"/>
        <end position="301"/>
    </location>
</feature>
<comment type="similarity">
    <text evidence="2 4">Belongs to the AB hydrolase superfamily. Lipase family.</text>
</comment>
<evidence type="ECO:0000256" key="2">
    <source>
        <dbReference type="ARBA" id="ARBA00010701"/>
    </source>
</evidence>
<evidence type="ECO:0000259" key="5">
    <source>
        <dbReference type="Pfam" id="PF00151"/>
    </source>
</evidence>
<sequence>MDALLSKHLTASMSLVDIVIILCAALVGTDSQLLNLSGNNPIREALFLNNASAFNNSRDKCVWKPTNQKVVCPDPDINFILYAESNREVVNTGETDWLRQSSWNETKENIIIIHGYAGGDDTLPIAVLRDAYINNGNYNVWMLDWGPLCQPPCYTAAVHNMRAVAKCAGDFLTLMRSSGMSPSRTICVGHSLGAHVCGLISHHVLFRLHRIIGLDPARPLIPIQSRLSPGDASAVHALHTNAGHYGEMGRSGHVDFCINGGRTQPYCHETENESLCSHVWSICYMAESLHGELTRKAEPCSRRCPSGLRPRHRIGIPVPMGQSTPLTTSGSYCVHDEQPPYCPSHPGALGDKRCCIK</sequence>
<keyword evidence="7" id="KW-1185">Reference proteome</keyword>
<accession>A0AAN7VB91</accession>
<dbReference type="EMBL" id="JAVRBK010000004">
    <property type="protein sequence ID" value="KAK5645415.1"/>
    <property type="molecule type" value="Genomic_DNA"/>
</dbReference>
<keyword evidence="3" id="KW-0964">Secreted</keyword>
<dbReference type="InterPro" id="IPR000734">
    <property type="entry name" value="TAG_lipase"/>
</dbReference>
<dbReference type="InterPro" id="IPR013818">
    <property type="entry name" value="Lipase"/>
</dbReference>
<evidence type="ECO:0000256" key="3">
    <source>
        <dbReference type="ARBA" id="ARBA00022525"/>
    </source>
</evidence>
<comment type="caution">
    <text evidence="6">The sequence shown here is derived from an EMBL/GenBank/DDBJ whole genome shotgun (WGS) entry which is preliminary data.</text>
</comment>
<dbReference type="Pfam" id="PF00151">
    <property type="entry name" value="Lipase"/>
    <property type="match status" value="1"/>
</dbReference>
<evidence type="ECO:0000313" key="6">
    <source>
        <dbReference type="EMBL" id="KAK5645415.1"/>
    </source>
</evidence>
<dbReference type="PANTHER" id="PTHR11610:SF172">
    <property type="entry name" value="LIPASE MEMBER H-A-LIKE PROTEIN"/>
    <property type="match status" value="1"/>
</dbReference>
<dbReference type="GO" id="GO:0016298">
    <property type="term" value="F:lipase activity"/>
    <property type="evidence" value="ECO:0007669"/>
    <property type="project" value="InterPro"/>
</dbReference>
<evidence type="ECO:0000256" key="1">
    <source>
        <dbReference type="ARBA" id="ARBA00004613"/>
    </source>
</evidence>
<protein>
    <recommendedName>
        <fullName evidence="5">Lipase domain-containing protein</fullName>
    </recommendedName>
</protein>
<dbReference type="PRINTS" id="PR00821">
    <property type="entry name" value="TAGLIPASE"/>
</dbReference>
<dbReference type="SUPFAM" id="SSF53474">
    <property type="entry name" value="alpha/beta-Hydrolases"/>
    <property type="match status" value="1"/>
</dbReference>
<dbReference type="PANTHER" id="PTHR11610">
    <property type="entry name" value="LIPASE"/>
    <property type="match status" value="1"/>
</dbReference>
<reference evidence="6 7" key="1">
    <citation type="journal article" date="2024" name="Insects">
        <title>An Improved Chromosome-Level Genome Assembly of the Firefly Pyrocoelia pectoralis.</title>
        <authorList>
            <person name="Fu X."/>
            <person name="Meyer-Rochow V.B."/>
            <person name="Ballantyne L."/>
            <person name="Zhu X."/>
        </authorList>
    </citation>
    <scope>NUCLEOTIDE SEQUENCE [LARGE SCALE GENOMIC DNA]</scope>
    <source>
        <strain evidence="6">XCY_ONT2</strain>
    </source>
</reference>
<comment type="subcellular location">
    <subcellularLocation>
        <location evidence="1">Secreted</location>
    </subcellularLocation>
</comment>
<dbReference type="GO" id="GO:0016042">
    <property type="term" value="P:lipid catabolic process"/>
    <property type="evidence" value="ECO:0007669"/>
    <property type="project" value="TreeGrafter"/>
</dbReference>
<dbReference type="AlphaFoldDB" id="A0AAN7VB91"/>
<dbReference type="Proteomes" id="UP001329430">
    <property type="component" value="Chromosome 4"/>
</dbReference>
<gene>
    <name evidence="6" type="ORF">RI129_006715</name>
</gene>
<dbReference type="Gene3D" id="3.40.50.1820">
    <property type="entry name" value="alpha/beta hydrolase"/>
    <property type="match status" value="1"/>
</dbReference>